<dbReference type="RefSeq" id="WP_377735091.1">
    <property type="nucleotide sequence ID" value="NZ_JBHSRI010000025.1"/>
</dbReference>
<keyword evidence="3" id="KW-1185">Reference proteome</keyword>
<protein>
    <recommendedName>
        <fullName evidence="4">Stage III sporulation protein AC</fullName>
    </recommendedName>
</protein>
<reference evidence="3" key="1">
    <citation type="journal article" date="2019" name="Int. J. Syst. Evol. Microbiol.">
        <title>The Global Catalogue of Microorganisms (GCM) 10K type strain sequencing project: providing services to taxonomists for standard genome sequencing and annotation.</title>
        <authorList>
            <consortium name="The Broad Institute Genomics Platform"/>
            <consortium name="The Broad Institute Genome Sequencing Center for Infectious Disease"/>
            <person name="Wu L."/>
            <person name="Ma J."/>
        </authorList>
    </citation>
    <scope>NUCLEOTIDE SEQUENCE [LARGE SCALE GENOMIC DNA]</scope>
    <source>
        <strain evidence="3">CCUG 54527</strain>
    </source>
</reference>
<organism evidence="2 3">
    <name type="scientific">Paenisporosarcina macmurdoensis</name>
    <dbReference type="NCBI Taxonomy" id="212659"/>
    <lineage>
        <taxon>Bacteria</taxon>
        <taxon>Bacillati</taxon>
        <taxon>Bacillota</taxon>
        <taxon>Bacilli</taxon>
        <taxon>Bacillales</taxon>
        <taxon>Caryophanaceae</taxon>
        <taxon>Paenisporosarcina</taxon>
    </lineage>
</organism>
<accession>A0ABW1L9A9</accession>
<feature type="transmembrane region" description="Helical" evidence="1">
    <location>
        <begin position="31"/>
        <end position="50"/>
    </location>
</feature>
<evidence type="ECO:0008006" key="4">
    <source>
        <dbReference type="Google" id="ProtNLM"/>
    </source>
</evidence>
<name>A0ABW1L9A9_9BACL</name>
<evidence type="ECO:0000313" key="2">
    <source>
        <dbReference type="EMBL" id="MFC6040580.1"/>
    </source>
</evidence>
<proteinExistence type="predicted"/>
<dbReference type="Proteomes" id="UP001596170">
    <property type="component" value="Unassembled WGS sequence"/>
</dbReference>
<comment type="caution">
    <text evidence="2">The sequence shown here is derived from an EMBL/GenBank/DDBJ whole genome shotgun (WGS) entry which is preliminary data.</text>
</comment>
<evidence type="ECO:0000256" key="1">
    <source>
        <dbReference type="SAM" id="Phobius"/>
    </source>
</evidence>
<keyword evidence="1" id="KW-0812">Transmembrane</keyword>
<sequence>MIKSLGILLVAGAICLFEVPPLLKKQQKKELLVFSILLLFGVALSIFFTVRNSIANPLDYITFIFKPLSEVISGFLK</sequence>
<keyword evidence="1" id="KW-1133">Transmembrane helix</keyword>
<evidence type="ECO:0000313" key="3">
    <source>
        <dbReference type="Proteomes" id="UP001596170"/>
    </source>
</evidence>
<dbReference type="EMBL" id="JBHSRI010000025">
    <property type="protein sequence ID" value="MFC6040580.1"/>
    <property type="molecule type" value="Genomic_DNA"/>
</dbReference>
<gene>
    <name evidence="2" type="ORF">ACFPYN_14225</name>
</gene>
<keyword evidence="1" id="KW-0472">Membrane</keyword>